<proteinExistence type="predicted"/>
<protein>
    <submittedName>
        <fullName evidence="1">Uncharacterized protein</fullName>
    </submittedName>
</protein>
<evidence type="ECO:0000313" key="1">
    <source>
        <dbReference type="EMBL" id="KAG0291963.1"/>
    </source>
</evidence>
<sequence length="86" mass="9714">MPPTGTYYGGRNDVEIYVDGSRCMVDGIWYKPNDAVVVLDATIGKYNAKYVALESDWIVLQRTDGSKTRLHLSLFRGRKLCMQPKA</sequence>
<keyword evidence="2" id="KW-1185">Reference proteome</keyword>
<dbReference type="Proteomes" id="UP001194696">
    <property type="component" value="Unassembled WGS sequence"/>
</dbReference>
<accession>A0ABQ7K860</accession>
<reference evidence="1 2" key="1">
    <citation type="journal article" date="2020" name="Fungal Divers.">
        <title>Resolving the Mortierellaceae phylogeny through synthesis of multi-gene phylogenetics and phylogenomics.</title>
        <authorList>
            <person name="Vandepol N."/>
            <person name="Liber J."/>
            <person name="Desiro A."/>
            <person name="Na H."/>
            <person name="Kennedy M."/>
            <person name="Barry K."/>
            <person name="Grigoriev I.V."/>
            <person name="Miller A.N."/>
            <person name="O'Donnell K."/>
            <person name="Stajich J.E."/>
            <person name="Bonito G."/>
        </authorList>
    </citation>
    <scope>NUCLEOTIDE SEQUENCE [LARGE SCALE GENOMIC DNA]</scope>
    <source>
        <strain evidence="1 2">AD045</strain>
    </source>
</reference>
<gene>
    <name evidence="1" type="ORF">BGZ96_004669</name>
</gene>
<comment type="caution">
    <text evidence="1">The sequence shown here is derived from an EMBL/GenBank/DDBJ whole genome shotgun (WGS) entry which is preliminary data.</text>
</comment>
<organism evidence="1 2">
    <name type="scientific">Linnemannia gamsii</name>
    <dbReference type="NCBI Taxonomy" id="64522"/>
    <lineage>
        <taxon>Eukaryota</taxon>
        <taxon>Fungi</taxon>
        <taxon>Fungi incertae sedis</taxon>
        <taxon>Mucoromycota</taxon>
        <taxon>Mortierellomycotina</taxon>
        <taxon>Mortierellomycetes</taxon>
        <taxon>Mortierellales</taxon>
        <taxon>Mortierellaceae</taxon>
        <taxon>Linnemannia</taxon>
    </lineage>
</organism>
<dbReference type="EMBL" id="JAAAIM010000217">
    <property type="protein sequence ID" value="KAG0291963.1"/>
    <property type="molecule type" value="Genomic_DNA"/>
</dbReference>
<name>A0ABQ7K860_9FUNG</name>
<evidence type="ECO:0000313" key="2">
    <source>
        <dbReference type="Proteomes" id="UP001194696"/>
    </source>
</evidence>